<dbReference type="KEGG" id="mba:Mbar_A2176"/>
<dbReference type="EMBL" id="CP000099">
    <property type="protein sequence ID" value="AAZ71104.1"/>
    <property type="molecule type" value="Genomic_DNA"/>
</dbReference>
<dbReference type="PaxDb" id="269797-Mbar_A2176"/>
<gene>
    <name evidence="1" type="ordered locus">Mbar_A2176</name>
</gene>
<dbReference type="AlphaFoldDB" id="Q46AI8"/>
<proteinExistence type="predicted"/>
<accession>Q46AI8</accession>
<name>Q46AI8_METBF</name>
<protein>
    <submittedName>
        <fullName evidence="1">Uncharacterized protein</fullName>
    </submittedName>
</protein>
<sequence>MNKDSIIIENSQVQKKWLYSFVSCFPDFSGFRSSLFFKRVAVNPFEKKAVIMHTTSLLGLFSFLNGAKGNQGETYVGQKRAEIWVIQALQCSKSFRLVC</sequence>
<dbReference type="HOGENOM" id="CLU_2313774_0_0_2"/>
<evidence type="ECO:0000313" key="1">
    <source>
        <dbReference type="EMBL" id="AAZ71104.1"/>
    </source>
</evidence>
<reference evidence="1" key="1">
    <citation type="submission" date="2006-06" db="EMBL/GenBank/DDBJ databases">
        <title>Complete sequence of chromosome 1 of Methanosarcina barkeri str. fusaro.</title>
        <authorList>
            <person name="Copeland A."/>
            <person name="Lucas S."/>
            <person name="Lapidus A."/>
            <person name="Barry K."/>
            <person name="Detter J.C."/>
            <person name="Glavina T."/>
            <person name="Hammon N."/>
            <person name="Israni S."/>
            <person name="Pitluck S."/>
            <person name="Goodwin L.A."/>
            <person name="Saunders E.H."/>
            <person name="Schmutz J."/>
            <person name="Larimer F."/>
            <person name="Land M."/>
            <person name="Anderson I."/>
            <person name="Richardson P."/>
        </authorList>
    </citation>
    <scope>NUCLEOTIDE SEQUENCE</scope>
    <source>
        <strain evidence="1">Fusaro</strain>
    </source>
</reference>
<organism evidence="1">
    <name type="scientific">Methanosarcina barkeri (strain Fusaro / DSM 804)</name>
    <dbReference type="NCBI Taxonomy" id="269797"/>
    <lineage>
        <taxon>Archaea</taxon>
        <taxon>Methanobacteriati</taxon>
        <taxon>Methanobacteriota</taxon>
        <taxon>Stenosarchaea group</taxon>
        <taxon>Methanomicrobia</taxon>
        <taxon>Methanosarcinales</taxon>
        <taxon>Methanosarcinaceae</taxon>
        <taxon>Methanosarcina</taxon>
    </lineage>
</organism>